<sequence length="144" mass="14643">MPDNVSTGLAKGTVACPTAPVGGCAPSFSSRLGGAGSASPTSASAKLSRSGPLPPMGYASLLQNGAGHMKKGKPTSPVSFDIAKPSDSDLVAMIQLYDDGADRDVILRNTCPEPGRSRSLSVLGGLEGGALFRRWSPPSILTPF</sequence>
<name>A0AAV1T624_9STRA</name>
<feature type="region of interest" description="Disordered" evidence="1">
    <location>
        <begin position="27"/>
        <end position="77"/>
    </location>
</feature>
<gene>
    <name evidence="2" type="ORF">PM001_LOCUS2956</name>
</gene>
<dbReference type="AlphaFoldDB" id="A0AAV1T624"/>
<dbReference type="Proteomes" id="UP001162060">
    <property type="component" value="Unassembled WGS sequence"/>
</dbReference>
<accession>A0AAV1T624</accession>
<evidence type="ECO:0000313" key="2">
    <source>
        <dbReference type="EMBL" id="CAK7904667.1"/>
    </source>
</evidence>
<reference evidence="2" key="1">
    <citation type="submission" date="2024-01" db="EMBL/GenBank/DDBJ databases">
        <authorList>
            <person name="Webb A."/>
        </authorList>
    </citation>
    <scope>NUCLEOTIDE SEQUENCE</scope>
    <source>
        <strain evidence="2">Pm1</strain>
    </source>
</reference>
<protein>
    <submittedName>
        <fullName evidence="2">Uncharacterized protein</fullName>
    </submittedName>
</protein>
<comment type="caution">
    <text evidence="2">The sequence shown here is derived from an EMBL/GenBank/DDBJ whole genome shotgun (WGS) entry which is preliminary data.</text>
</comment>
<proteinExistence type="predicted"/>
<dbReference type="EMBL" id="CAKLBY020000028">
    <property type="protein sequence ID" value="CAK7904667.1"/>
    <property type="molecule type" value="Genomic_DNA"/>
</dbReference>
<evidence type="ECO:0000256" key="1">
    <source>
        <dbReference type="SAM" id="MobiDB-lite"/>
    </source>
</evidence>
<organism evidence="2 3">
    <name type="scientific">Peronospora matthiolae</name>
    <dbReference type="NCBI Taxonomy" id="2874970"/>
    <lineage>
        <taxon>Eukaryota</taxon>
        <taxon>Sar</taxon>
        <taxon>Stramenopiles</taxon>
        <taxon>Oomycota</taxon>
        <taxon>Peronosporomycetes</taxon>
        <taxon>Peronosporales</taxon>
        <taxon>Peronosporaceae</taxon>
        <taxon>Peronospora</taxon>
    </lineage>
</organism>
<evidence type="ECO:0000313" key="3">
    <source>
        <dbReference type="Proteomes" id="UP001162060"/>
    </source>
</evidence>